<evidence type="ECO:0000313" key="1">
    <source>
        <dbReference type="EMBL" id="SHJ57185.1"/>
    </source>
</evidence>
<reference evidence="1 2" key="1">
    <citation type="submission" date="2016-11" db="EMBL/GenBank/DDBJ databases">
        <authorList>
            <person name="Jaros S."/>
            <person name="Januszkiewicz K."/>
            <person name="Wedrychowicz H."/>
        </authorList>
    </citation>
    <scope>NUCLEOTIDE SEQUENCE [LARGE SCALE GENOMIC DNA]</scope>
    <source>
        <strain evidence="1 2">DSM 15929</strain>
    </source>
</reference>
<dbReference type="EMBL" id="FRAC01000006">
    <property type="protein sequence ID" value="SHJ57185.1"/>
    <property type="molecule type" value="Genomic_DNA"/>
</dbReference>
<gene>
    <name evidence="1" type="ORF">SAMN02745136_00419</name>
</gene>
<organism evidence="1 2">
    <name type="scientific">Anaerocolumna jejuensis DSM 15929</name>
    <dbReference type="NCBI Taxonomy" id="1121322"/>
    <lineage>
        <taxon>Bacteria</taxon>
        <taxon>Bacillati</taxon>
        <taxon>Bacillota</taxon>
        <taxon>Clostridia</taxon>
        <taxon>Lachnospirales</taxon>
        <taxon>Lachnospiraceae</taxon>
        <taxon>Anaerocolumna</taxon>
    </lineage>
</organism>
<keyword evidence="2" id="KW-1185">Reference proteome</keyword>
<proteinExistence type="predicted"/>
<accession>A0A1M6KDZ0</accession>
<dbReference type="Proteomes" id="UP000184386">
    <property type="component" value="Unassembled WGS sequence"/>
</dbReference>
<protein>
    <submittedName>
        <fullName evidence="1">Uncharacterized protein</fullName>
    </submittedName>
</protein>
<dbReference type="STRING" id="1121322.SAMN02745136_00419"/>
<dbReference type="RefSeq" id="WP_073272437.1">
    <property type="nucleotide sequence ID" value="NZ_FRAC01000006.1"/>
</dbReference>
<dbReference type="AlphaFoldDB" id="A0A1M6KDZ0"/>
<evidence type="ECO:0000313" key="2">
    <source>
        <dbReference type="Proteomes" id="UP000184386"/>
    </source>
</evidence>
<name>A0A1M6KDZ0_9FIRM</name>
<sequence length="244" mass="27381">MYKSSLHKPNGTKVVAYTNLGTHSDAGAFKVIKYARMIADKPEGGSQVIPPKKYLRVENAEELKDFKPKAMPGKTQYIVLLLDTKAEAFEEITVNAGSTTSAYALAIKQTVIKENLIAYVYDTSQKPIKGKQPKEIRLDSELRQRLISFSERCDYYRNSFFWTAPSSASNRRYKEDKDSIPQYLFAVGSDYYSIEFNVRCSCKNVYASSSIAKNGCWTTLTTLKTLLNKDVGIGCYANPKPQAS</sequence>